<dbReference type="PATRIC" id="fig|1619313.3.peg.249"/>
<name>A0A0U5E602_9GAMM</name>
<proteinExistence type="predicted"/>
<dbReference type="GeneID" id="84614768"/>
<dbReference type="KEGG" id="ege:EM595_0240"/>
<protein>
    <submittedName>
        <fullName evidence="1">Uncharacterized protein</fullName>
    </submittedName>
</protein>
<dbReference type="Proteomes" id="UP000059419">
    <property type="component" value="Chromosome 1"/>
</dbReference>
<dbReference type="RefSeq" id="WP_067427042.1">
    <property type="nucleotide sequence ID" value="NZ_CP073262.1"/>
</dbReference>
<evidence type="ECO:0000313" key="2">
    <source>
        <dbReference type="Proteomes" id="UP000059419"/>
    </source>
</evidence>
<sequence length="135" mass="14811">MNNKKCLPFNNPWLLMVESTEKNRVTDEAKTQAVGAISGWLKPMLLPITLPMGRKLAASKPAPATLPTASVPMTKKTLPTPETLQHYQQLAEEVNATLARVNVRTQRNGVPLMTPDASGDTVSIALRAALKRQRR</sequence>
<dbReference type="EMBL" id="LN907827">
    <property type="protein sequence ID" value="CUU22477.1"/>
    <property type="molecule type" value="Genomic_DNA"/>
</dbReference>
<dbReference type="AlphaFoldDB" id="A0A0U5E602"/>
<dbReference type="OrthoDB" id="6548670at2"/>
<reference evidence="2" key="1">
    <citation type="submission" date="2015-11" db="EMBL/GenBank/DDBJ databases">
        <authorList>
            <person name="Blom J."/>
        </authorList>
    </citation>
    <scope>NUCLEOTIDE SEQUENCE [LARGE SCALE GENOMIC DNA]</scope>
</reference>
<gene>
    <name evidence="1" type="ORF">EM595_0240</name>
</gene>
<keyword evidence="2" id="KW-1185">Reference proteome</keyword>
<evidence type="ECO:0000313" key="1">
    <source>
        <dbReference type="EMBL" id="CUU22477.1"/>
    </source>
</evidence>
<organism evidence="1 2">
    <name type="scientific">Duffyella gerundensis</name>
    <dbReference type="NCBI Taxonomy" id="1619313"/>
    <lineage>
        <taxon>Bacteria</taxon>
        <taxon>Pseudomonadati</taxon>
        <taxon>Pseudomonadota</taxon>
        <taxon>Gammaproteobacteria</taxon>
        <taxon>Enterobacterales</taxon>
        <taxon>Erwiniaceae</taxon>
        <taxon>Duffyella</taxon>
    </lineage>
</organism>
<accession>A0A0U5E602</accession>